<gene>
    <name evidence="2" type="ORF">AArc1_1372</name>
</gene>
<dbReference type="Proteomes" id="UP000258707">
    <property type="component" value="Chromosome"/>
</dbReference>
<dbReference type="KEGG" id="nan:AArc1_1372"/>
<evidence type="ECO:0000313" key="3">
    <source>
        <dbReference type="Proteomes" id="UP000258707"/>
    </source>
</evidence>
<feature type="region of interest" description="Disordered" evidence="1">
    <location>
        <begin position="1"/>
        <end position="22"/>
    </location>
</feature>
<dbReference type="AlphaFoldDB" id="A0A346PDW2"/>
<protein>
    <submittedName>
        <fullName evidence="2">Uncharacterized protein</fullName>
    </submittedName>
</protein>
<dbReference type="EMBL" id="CP024047">
    <property type="protein sequence ID" value="AXR77707.1"/>
    <property type="molecule type" value="Genomic_DNA"/>
</dbReference>
<accession>A0A346PDW2</accession>
<evidence type="ECO:0000313" key="2">
    <source>
        <dbReference type="EMBL" id="AXR77707.1"/>
    </source>
</evidence>
<name>A0A346PDW2_9EURY</name>
<evidence type="ECO:0000256" key="1">
    <source>
        <dbReference type="SAM" id="MobiDB-lite"/>
    </source>
</evidence>
<proteinExistence type="predicted"/>
<organism evidence="2 3">
    <name type="scientific">Natrarchaeobaculum sulfurireducens</name>
    <dbReference type="NCBI Taxonomy" id="2044521"/>
    <lineage>
        <taxon>Archaea</taxon>
        <taxon>Methanobacteriati</taxon>
        <taxon>Methanobacteriota</taxon>
        <taxon>Stenosarchaea group</taxon>
        <taxon>Halobacteria</taxon>
        <taxon>Halobacteriales</taxon>
        <taxon>Natrialbaceae</taxon>
        <taxon>Natrarchaeobaculum</taxon>
    </lineage>
</organism>
<dbReference type="GeneID" id="37638176"/>
<sequence length="82" mass="9003">MVDDALEEAVESIPDADPDSIAQYDDGRGHFLIESDADEQDVDEIEEVLEAAGYERDGHVPVPELTQQNFRPIDDGEGGESE</sequence>
<reference evidence="3" key="1">
    <citation type="submission" date="2017-10" db="EMBL/GenBank/DDBJ databases">
        <title>Phenotypic and genomic properties of facultatively anaerobic sulfur-reducing natronoarchaea from hypersaline soda lakes.</title>
        <authorList>
            <person name="Sorokin D.Y."/>
            <person name="Kublanov I.V."/>
            <person name="Roman P."/>
            <person name="Sinninghe Damste J.S."/>
            <person name="Golyshin P.N."/>
            <person name="Rojo D."/>
            <person name="Ciordia S."/>
            <person name="Mena Md.C."/>
            <person name="Ferrer M."/>
            <person name="Messina E."/>
            <person name="Smedile F."/>
            <person name="La Spada G."/>
            <person name="La Cono V."/>
            <person name="Yakimov M.M."/>
        </authorList>
    </citation>
    <scope>NUCLEOTIDE SEQUENCE [LARGE SCALE GENOMIC DNA]</scope>
    <source>
        <strain evidence="3">AArc1</strain>
    </source>
</reference>
<feature type="compositionally biased region" description="Acidic residues" evidence="1">
    <location>
        <begin position="1"/>
        <end position="18"/>
    </location>
</feature>
<dbReference type="RefSeq" id="WP_117363850.1">
    <property type="nucleotide sequence ID" value="NZ_CP024047.1"/>
</dbReference>